<evidence type="ECO:0000313" key="1">
    <source>
        <dbReference type="EMBL" id="KAK2081204.1"/>
    </source>
</evidence>
<protein>
    <submittedName>
        <fullName evidence="1">Uncharacterized protein</fullName>
    </submittedName>
</protein>
<dbReference type="Gene3D" id="3.90.226.10">
    <property type="entry name" value="2-enoyl-CoA Hydratase, Chain A, domain 1"/>
    <property type="match status" value="1"/>
</dbReference>
<keyword evidence="3" id="KW-1185">Reference proteome</keyword>
<evidence type="ECO:0000313" key="3">
    <source>
        <dbReference type="Proteomes" id="UP001266305"/>
    </source>
</evidence>
<dbReference type="Gene3D" id="1.10.12.10">
    <property type="entry name" value="Lyase 2-enoyl-coa Hydratase, Chain A, domain 2"/>
    <property type="match status" value="1"/>
</dbReference>
<dbReference type="InterPro" id="IPR014748">
    <property type="entry name" value="Enoyl-CoA_hydra_C"/>
</dbReference>
<reference evidence="1 3" key="1">
    <citation type="submission" date="2023-05" db="EMBL/GenBank/DDBJ databases">
        <title>B98-5 Cell Line De Novo Hybrid Assembly: An Optical Mapping Approach.</title>
        <authorList>
            <person name="Kananen K."/>
            <person name="Auerbach J.A."/>
            <person name="Kautto E."/>
            <person name="Blachly J.S."/>
        </authorList>
    </citation>
    <scope>NUCLEOTIDE SEQUENCE [LARGE SCALE GENOMIC DNA]</scope>
    <source>
        <strain evidence="1">B95-8</strain>
        <tissue evidence="1">Cell line</tissue>
    </source>
</reference>
<dbReference type="EMBL" id="JASSZA010000401">
    <property type="protein sequence ID" value="KAK2081204.1"/>
    <property type="molecule type" value="Genomic_DNA"/>
</dbReference>
<dbReference type="InterPro" id="IPR029045">
    <property type="entry name" value="ClpP/crotonase-like_dom_sf"/>
</dbReference>
<dbReference type="PANTHER" id="PTHR43684:SF6">
    <property type="entry name" value="TESTIS-SPECIFIC CHROMODOMAIN PROTEIN Y 1-RELATED"/>
    <property type="match status" value="1"/>
</dbReference>
<accession>A0ABQ9T8Z2</accession>
<name>A0ABQ9T8Z2_SAGOE</name>
<dbReference type="PANTHER" id="PTHR43684">
    <property type="match status" value="1"/>
</dbReference>
<sequence>MRGKERKVIDDARDQPLDKRVRFSVRLLENASTYKDIVVRKKDGFTQILLSTRSTYNNTLNREVMNEVKSALEKAAVDDSKFVLLSAVGSVFCCGLDFDNIVKHLKYNRKRATVKLVDTIKNFVNSFIEFKKPIVVSDNGPAIGLGASILPLCDVVWANEKTWFQNPYTRFGQSPDGCSTNTFPKIMSRAAANEMLINGWKMNAQEACDKGLVSQVFWSETFTQEVMVRIQEITSCNSFVLENSKALVHYNMNIELKQANGRECEVLKKIWASAQGMEYMLKYVQNKIDSF</sequence>
<dbReference type="InterPro" id="IPR051053">
    <property type="entry name" value="ECH/Chromodomain_protein"/>
</dbReference>
<proteinExistence type="predicted"/>
<dbReference type="Pfam" id="PF00378">
    <property type="entry name" value="ECH_1"/>
    <property type="match status" value="1"/>
</dbReference>
<dbReference type="SUPFAM" id="SSF52096">
    <property type="entry name" value="ClpP/crotonase"/>
    <property type="match status" value="1"/>
</dbReference>
<dbReference type="CDD" id="cd06558">
    <property type="entry name" value="crotonase-like"/>
    <property type="match status" value="1"/>
</dbReference>
<dbReference type="Proteomes" id="UP001266305">
    <property type="component" value="Unassembled WGS sequence"/>
</dbReference>
<dbReference type="EMBL" id="JASSZA010000300">
    <property type="protein sequence ID" value="KAK2081384.1"/>
    <property type="molecule type" value="Genomic_DNA"/>
</dbReference>
<gene>
    <name evidence="2" type="ORF">P7K49_040521</name>
    <name evidence="1" type="ORF">P7K49_040911</name>
</gene>
<dbReference type="InterPro" id="IPR001753">
    <property type="entry name" value="Enoyl-CoA_hydra/iso"/>
</dbReference>
<organism evidence="1 3">
    <name type="scientific">Saguinus oedipus</name>
    <name type="common">Cotton-top tamarin</name>
    <name type="synonym">Oedipomidas oedipus</name>
    <dbReference type="NCBI Taxonomy" id="9490"/>
    <lineage>
        <taxon>Eukaryota</taxon>
        <taxon>Metazoa</taxon>
        <taxon>Chordata</taxon>
        <taxon>Craniata</taxon>
        <taxon>Vertebrata</taxon>
        <taxon>Euteleostomi</taxon>
        <taxon>Mammalia</taxon>
        <taxon>Eutheria</taxon>
        <taxon>Euarchontoglires</taxon>
        <taxon>Primates</taxon>
        <taxon>Haplorrhini</taxon>
        <taxon>Platyrrhini</taxon>
        <taxon>Cebidae</taxon>
        <taxon>Callitrichinae</taxon>
        <taxon>Saguinus</taxon>
    </lineage>
</organism>
<comment type="caution">
    <text evidence="1">The sequence shown here is derived from an EMBL/GenBank/DDBJ whole genome shotgun (WGS) entry which is preliminary data.</text>
</comment>
<evidence type="ECO:0000313" key="2">
    <source>
        <dbReference type="EMBL" id="KAK2081384.1"/>
    </source>
</evidence>